<evidence type="ECO:0000313" key="2">
    <source>
        <dbReference type="EMBL" id="KAJ2890868.1"/>
    </source>
</evidence>
<reference evidence="2" key="1">
    <citation type="submission" date="2022-07" db="EMBL/GenBank/DDBJ databases">
        <title>Draft genome sequence of Zalerion maritima ATCC 34329, a (micro)plastics degrading marine fungus.</title>
        <authorList>
            <person name="Paco A."/>
            <person name="Goncalves M.F.M."/>
            <person name="Rocha-Santos T.A.P."/>
            <person name="Alves A."/>
        </authorList>
    </citation>
    <scope>NUCLEOTIDE SEQUENCE</scope>
    <source>
        <strain evidence="2">ATCC 34329</strain>
    </source>
</reference>
<proteinExistence type="predicted"/>
<protein>
    <submittedName>
        <fullName evidence="2">Uncharacterized protein</fullName>
    </submittedName>
</protein>
<accession>A0AAD5RG03</accession>
<name>A0AAD5RG03_9PEZI</name>
<evidence type="ECO:0000313" key="3">
    <source>
        <dbReference type="Proteomes" id="UP001201980"/>
    </source>
</evidence>
<sequence>MPEADGPHNGHMRGVHRKVEQVELLPTPPRRRECPGLRLGIAAWSSSHIPNTTIITFTNAIMGEPMSIDIECCTQDEEPDPFEEYMRLVYDIEDPQILRILAECAQSENEFPPILRALRHVGLEDRHDMDVLEEWEKDEILKLEHGSAPYPNNASVYDEQAVEQLYQSEYEYTIDSTGATDEEHYSYGCSELDFDHEGLMECLENAADGGGPEDMEYYLSCSSHLNLGNIGPTLLGIAVAARNEDIIRYLRRNCVEEFYDGGQLVELLSPSSSEEGRGQEDEGEHEEI</sequence>
<feature type="region of interest" description="Disordered" evidence="1">
    <location>
        <begin position="269"/>
        <end position="288"/>
    </location>
</feature>
<dbReference type="EMBL" id="JAKWBI020001326">
    <property type="protein sequence ID" value="KAJ2890868.1"/>
    <property type="molecule type" value="Genomic_DNA"/>
</dbReference>
<keyword evidence="3" id="KW-1185">Reference proteome</keyword>
<comment type="caution">
    <text evidence="2">The sequence shown here is derived from an EMBL/GenBank/DDBJ whole genome shotgun (WGS) entry which is preliminary data.</text>
</comment>
<gene>
    <name evidence="2" type="ORF">MKZ38_001255</name>
</gene>
<organism evidence="2 3">
    <name type="scientific">Zalerion maritima</name>
    <dbReference type="NCBI Taxonomy" id="339359"/>
    <lineage>
        <taxon>Eukaryota</taxon>
        <taxon>Fungi</taxon>
        <taxon>Dikarya</taxon>
        <taxon>Ascomycota</taxon>
        <taxon>Pezizomycotina</taxon>
        <taxon>Sordariomycetes</taxon>
        <taxon>Lulworthiomycetidae</taxon>
        <taxon>Lulworthiales</taxon>
        <taxon>Lulworthiaceae</taxon>
        <taxon>Zalerion</taxon>
    </lineage>
</organism>
<dbReference type="Proteomes" id="UP001201980">
    <property type="component" value="Unassembled WGS sequence"/>
</dbReference>
<dbReference type="AlphaFoldDB" id="A0AAD5RG03"/>
<evidence type="ECO:0000256" key="1">
    <source>
        <dbReference type="SAM" id="MobiDB-lite"/>
    </source>
</evidence>